<evidence type="ECO:0000313" key="2">
    <source>
        <dbReference type="Proteomes" id="UP000481037"/>
    </source>
</evidence>
<keyword evidence="2" id="KW-1185">Reference proteome</keyword>
<accession>A0A6L5QPM1</accession>
<name>A0A6L5QPM1_9BURK</name>
<organism evidence="1 2">
    <name type="scientific">Duganella alba</name>
    <dbReference type="NCBI Taxonomy" id="2666081"/>
    <lineage>
        <taxon>Bacteria</taxon>
        <taxon>Pseudomonadati</taxon>
        <taxon>Pseudomonadota</taxon>
        <taxon>Betaproteobacteria</taxon>
        <taxon>Burkholderiales</taxon>
        <taxon>Oxalobacteraceae</taxon>
        <taxon>Telluria group</taxon>
        <taxon>Duganella</taxon>
    </lineage>
</organism>
<dbReference type="Gene3D" id="3.30.2020.40">
    <property type="entry name" value="Uncharacterised protein PF10387, DUF2442"/>
    <property type="match status" value="1"/>
</dbReference>
<dbReference type="Proteomes" id="UP000481037">
    <property type="component" value="Unassembled WGS sequence"/>
</dbReference>
<protein>
    <submittedName>
        <fullName evidence="1">DUF2442 domain-containing protein</fullName>
    </submittedName>
</protein>
<sequence length="98" mass="10512">MDITDSEFEAANRRGAEMLAKFPAAVAVRYDSASARLIILLSNGQHIAVAPPAIRGLEKAQPEDLIDAQISPYGQGIYFPKIDADIYLPALLLSTASP</sequence>
<proteinExistence type="predicted"/>
<dbReference type="EMBL" id="WKJM01000031">
    <property type="protein sequence ID" value="MRX11278.1"/>
    <property type="molecule type" value="Genomic_DNA"/>
</dbReference>
<dbReference type="RefSeq" id="WP_154369004.1">
    <property type="nucleotide sequence ID" value="NZ_WKJM01000031.1"/>
</dbReference>
<reference evidence="1 2" key="1">
    <citation type="submission" date="2019-11" db="EMBL/GenBank/DDBJ databases">
        <title>Novel species isolated from a subtropical stream in China.</title>
        <authorList>
            <person name="Lu H."/>
        </authorList>
    </citation>
    <scope>NUCLEOTIDE SEQUENCE [LARGE SCALE GENOMIC DNA]</scope>
    <source>
        <strain evidence="1 2">FT25W</strain>
    </source>
</reference>
<dbReference type="InterPro" id="IPR018841">
    <property type="entry name" value="DUF2442"/>
</dbReference>
<gene>
    <name evidence="1" type="ORF">GJ697_25975</name>
</gene>
<dbReference type="Pfam" id="PF10387">
    <property type="entry name" value="DUF2442"/>
    <property type="match status" value="1"/>
</dbReference>
<dbReference type="AlphaFoldDB" id="A0A6L5QPM1"/>
<evidence type="ECO:0000313" key="1">
    <source>
        <dbReference type="EMBL" id="MRX11278.1"/>
    </source>
</evidence>
<comment type="caution">
    <text evidence="1">The sequence shown here is derived from an EMBL/GenBank/DDBJ whole genome shotgun (WGS) entry which is preliminary data.</text>
</comment>